<keyword evidence="3 5" id="KW-0862">Zinc</keyword>
<proteinExistence type="predicted"/>
<evidence type="ECO:0000256" key="1">
    <source>
        <dbReference type="ARBA" id="ARBA00022723"/>
    </source>
</evidence>
<organism evidence="9 10">
    <name type="scientific">Vitis vinifera</name>
    <name type="common">Grape</name>
    <dbReference type="NCBI Taxonomy" id="29760"/>
    <lineage>
        <taxon>Eukaryota</taxon>
        <taxon>Viridiplantae</taxon>
        <taxon>Streptophyta</taxon>
        <taxon>Embryophyta</taxon>
        <taxon>Tracheophyta</taxon>
        <taxon>Spermatophyta</taxon>
        <taxon>Magnoliopsida</taxon>
        <taxon>eudicotyledons</taxon>
        <taxon>Gunneridae</taxon>
        <taxon>Pentapetalae</taxon>
        <taxon>rosids</taxon>
        <taxon>Vitales</taxon>
        <taxon>Vitaceae</taxon>
        <taxon>Viteae</taxon>
        <taxon>Vitis</taxon>
    </lineage>
</organism>
<feature type="zinc finger region" description="C3H1-type" evidence="5">
    <location>
        <begin position="43"/>
        <end position="71"/>
    </location>
</feature>
<dbReference type="Proteomes" id="UP000288805">
    <property type="component" value="Unassembled WGS sequence"/>
</dbReference>
<dbReference type="Gene3D" id="4.10.1000.10">
    <property type="entry name" value="Zinc finger, CCCH-type"/>
    <property type="match status" value="2"/>
</dbReference>
<dbReference type="InterPro" id="IPR000571">
    <property type="entry name" value="Znf_CCCH"/>
</dbReference>
<dbReference type="InterPro" id="IPR050974">
    <property type="entry name" value="Plant_ZF_CCCH"/>
</dbReference>
<evidence type="ECO:0000313" key="9">
    <source>
        <dbReference type="EMBL" id="RVX07215.1"/>
    </source>
</evidence>
<evidence type="ECO:0000256" key="6">
    <source>
        <dbReference type="SAM" id="MobiDB-lite"/>
    </source>
</evidence>
<dbReference type="AlphaFoldDB" id="A0A438JE37"/>
<evidence type="ECO:0000256" key="3">
    <source>
        <dbReference type="ARBA" id="ARBA00022833"/>
    </source>
</evidence>
<evidence type="ECO:0000256" key="5">
    <source>
        <dbReference type="PROSITE-ProRule" id="PRU00723"/>
    </source>
</evidence>
<dbReference type="GO" id="GO:0003677">
    <property type="term" value="F:DNA binding"/>
    <property type="evidence" value="ECO:0007669"/>
    <property type="project" value="UniProtKB-KW"/>
</dbReference>
<dbReference type="PROSITE" id="PS50103">
    <property type="entry name" value="ZF_C3H1"/>
    <property type="match status" value="3"/>
</dbReference>
<comment type="caution">
    <text evidence="9">The sequence shown here is derived from an EMBL/GenBank/DDBJ whole genome shotgun (WGS) entry which is preliminary data.</text>
</comment>
<feature type="region of interest" description="Disordered" evidence="6">
    <location>
        <begin position="213"/>
        <end position="252"/>
    </location>
</feature>
<sequence>MVLQYYLKTGTCKFGATCKFHHPRDKAGIAGRVSLNILGYPLRPDEIDCAYYLRTGQCKFGSTCKFHHPQPSSMMVSLRGSPVYPSVPSPTTPGQQSYAGGITNWPLSRASFIPSPRWQAPSSYAPLMLPQGVVSVPGWNAYSVSFSISFYLSKCFDSNCFHCDGGCGEVLVVFGRWDGGVLVAVAVAMSCKEAGKGSLDKCQHTYGKSFFQGQLGSPSESQQQTGGNNQIYGTSRQSEQPNTGSQGTFSPYRSGSVPIGFYALQRENVFPERPGQPECQFYMKTGDCKFGAVCRFHHPRERLIPTPDCVLSPIGLPLRPVSCLFAFQFCFPFWLLITLTGLCILGYFSDLLEL</sequence>
<protein>
    <submittedName>
        <fullName evidence="9">Zinc finger CCCH domain-containing protein 12</fullName>
    </submittedName>
</protein>
<keyword evidence="7" id="KW-1133">Transmembrane helix</keyword>
<feature type="zinc finger region" description="C3H1-type" evidence="5">
    <location>
        <begin position="273"/>
        <end position="301"/>
    </location>
</feature>
<feature type="domain" description="C3H1-type" evidence="8">
    <location>
        <begin position="273"/>
        <end position="301"/>
    </location>
</feature>
<gene>
    <name evidence="9" type="primary">Os01g0917400_1</name>
    <name evidence="9" type="ORF">CK203_022519</name>
</gene>
<evidence type="ECO:0000259" key="8">
    <source>
        <dbReference type="PROSITE" id="PS50103"/>
    </source>
</evidence>
<feature type="zinc finger region" description="C3H1-type" evidence="5">
    <location>
        <begin position="1"/>
        <end position="25"/>
    </location>
</feature>
<dbReference type="InterPro" id="IPR036855">
    <property type="entry name" value="Znf_CCCH_sf"/>
</dbReference>
<feature type="domain" description="C3H1-type" evidence="8">
    <location>
        <begin position="43"/>
        <end position="71"/>
    </location>
</feature>
<name>A0A438JE37_VITVI</name>
<dbReference type="PANTHER" id="PTHR12506:SF18">
    <property type="entry name" value="ZINC FINGER CCCH DOMAIN-CONTAINING PROTEIN 33-RELATED"/>
    <property type="match status" value="1"/>
</dbReference>
<feature type="domain" description="C3H1-type" evidence="8">
    <location>
        <begin position="1"/>
        <end position="25"/>
    </location>
</feature>
<evidence type="ECO:0000256" key="7">
    <source>
        <dbReference type="SAM" id="Phobius"/>
    </source>
</evidence>
<dbReference type="PANTHER" id="PTHR12506">
    <property type="entry name" value="PROTEIN PHOSPHATASE RELATED"/>
    <property type="match status" value="1"/>
</dbReference>
<accession>A0A438JE37</accession>
<evidence type="ECO:0000256" key="2">
    <source>
        <dbReference type="ARBA" id="ARBA00022771"/>
    </source>
</evidence>
<dbReference type="SMART" id="SM00356">
    <property type="entry name" value="ZnF_C3H1"/>
    <property type="match status" value="3"/>
</dbReference>
<dbReference type="Pfam" id="PF00642">
    <property type="entry name" value="zf-CCCH"/>
    <property type="match status" value="3"/>
</dbReference>
<evidence type="ECO:0000313" key="10">
    <source>
        <dbReference type="Proteomes" id="UP000288805"/>
    </source>
</evidence>
<reference evidence="9 10" key="1">
    <citation type="journal article" date="2018" name="PLoS Genet.">
        <title>Population sequencing reveals clonal diversity and ancestral inbreeding in the grapevine cultivar Chardonnay.</title>
        <authorList>
            <person name="Roach M.J."/>
            <person name="Johnson D.L."/>
            <person name="Bohlmann J."/>
            <person name="van Vuuren H.J."/>
            <person name="Jones S.J."/>
            <person name="Pretorius I.S."/>
            <person name="Schmidt S.A."/>
            <person name="Borneman A.R."/>
        </authorList>
    </citation>
    <scope>NUCLEOTIDE SEQUENCE [LARGE SCALE GENOMIC DNA]</scope>
    <source>
        <strain evidence="10">cv. Chardonnay</strain>
        <tissue evidence="9">Leaf</tissue>
    </source>
</reference>
<dbReference type="GO" id="GO:0003729">
    <property type="term" value="F:mRNA binding"/>
    <property type="evidence" value="ECO:0007669"/>
    <property type="project" value="UniProtKB-ARBA"/>
</dbReference>
<dbReference type="GO" id="GO:0008270">
    <property type="term" value="F:zinc ion binding"/>
    <property type="evidence" value="ECO:0007669"/>
    <property type="project" value="UniProtKB-KW"/>
</dbReference>
<evidence type="ECO:0000256" key="4">
    <source>
        <dbReference type="ARBA" id="ARBA00023125"/>
    </source>
</evidence>
<keyword evidence="2 5" id="KW-0863">Zinc-finger</keyword>
<keyword evidence="1 5" id="KW-0479">Metal-binding</keyword>
<keyword evidence="7" id="KW-0812">Transmembrane</keyword>
<keyword evidence="4" id="KW-0238">DNA-binding</keyword>
<dbReference type="SUPFAM" id="SSF90229">
    <property type="entry name" value="CCCH zinc finger"/>
    <property type="match status" value="2"/>
</dbReference>
<keyword evidence="7" id="KW-0472">Membrane</keyword>
<feature type="transmembrane region" description="Helical" evidence="7">
    <location>
        <begin position="325"/>
        <end position="348"/>
    </location>
</feature>
<dbReference type="EMBL" id="QGNW01000046">
    <property type="protein sequence ID" value="RVX07215.1"/>
    <property type="molecule type" value="Genomic_DNA"/>
</dbReference>